<keyword evidence="4" id="KW-1185">Reference proteome</keyword>
<proteinExistence type="predicted"/>
<dbReference type="InterPro" id="IPR038545">
    <property type="entry name" value="Znf_DBF_sf"/>
</dbReference>
<feature type="compositionally biased region" description="Polar residues" evidence="1">
    <location>
        <begin position="188"/>
        <end position="198"/>
    </location>
</feature>
<sequence length="363" mass="41185">MQIDSFLESSELKNEKNQYPSLPFIDLSKGLSAPKNLLFNAIHIKRGKGLSRKTFMHFSQNSDININDKVKASLSLTENKILFDLPPNEMEMLIPVEEEEISIRQVDDMGRFVFNTEEGFNDTVPSNFIEPIHHHHETEHKNVDNNNNNENNHISSHEPTDQAVPSSPAGAAQKLPGSPNSRNRKSDQGTPSSATTAAVQRPLGSPNSRILKSDRPHSNYPVVYSSVYSRPPHSPNITSAPMMIIVSMNGLNRPIVKEFKDHKFPKIHLFSCPNYTKSVFAPLPTERPPPLTTYDVLKFNPPKIEMCEFCRVTVNDPVKHRESETHKRRALDTDWSQIDKIILETQNNLENWPYKPVKAHSKV</sequence>
<feature type="region of interest" description="Disordered" evidence="1">
    <location>
        <begin position="138"/>
        <end position="216"/>
    </location>
</feature>
<comment type="caution">
    <text evidence="2">The sequence shown here is derived from an EMBL/GenBank/DDBJ whole genome shotgun (WGS) entry which is preliminary data.</text>
</comment>
<gene>
    <name evidence="3" type="ORF">M9Y10_012534</name>
    <name evidence="2" type="ORF">M9Y10_037199</name>
</gene>
<evidence type="ECO:0008006" key="5">
    <source>
        <dbReference type="Google" id="ProtNLM"/>
    </source>
</evidence>
<evidence type="ECO:0000313" key="2">
    <source>
        <dbReference type="EMBL" id="KAK8834023.1"/>
    </source>
</evidence>
<organism evidence="2 4">
    <name type="scientific">Tritrichomonas musculus</name>
    <dbReference type="NCBI Taxonomy" id="1915356"/>
    <lineage>
        <taxon>Eukaryota</taxon>
        <taxon>Metamonada</taxon>
        <taxon>Parabasalia</taxon>
        <taxon>Tritrichomonadida</taxon>
        <taxon>Tritrichomonadidae</taxon>
        <taxon>Tritrichomonas</taxon>
    </lineage>
</organism>
<evidence type="ECO:0000313" key="4">
    <source>
        <dbReference type="Proteomes" id="UP001470230"/>
    </source>
</evidence>
<reference evidence="2 4" key="1">
    <citation type="submission" date="2024-04" db="EMBL/GenBank/DDBJ databases">
        <title>Tritrichomonas musculus Genome.</title>
        <authorList>
            <person name="Alves-Ferreira E."/>
            <person name="Grigg M."/>
            <person name="Lorenzi H."/>
            <person name="Galac M."/>
        </authorList>
    </citation>
    <scope>NUCLEOTIDE SEQUENCE [LARGE SCALE GENOMIC DNA]</scope>
    <source>
        <strain evidence="2 4">EAF2021</strain>
    </source>
</reference>
<dbReference type="EMBL" id="JAPFFF010000018">
    <property type="protein sequence ID" value="KAK8860842.1"/>
    <property type="molecule type" value="Genomic_DNA"/>
</dbReference>
<dbReference type="EMBL" id="JAPFFF010000550">
    <property type="protein sequence ID" value="KAK8834023.1"/>
    <property type="molecule type" value="Genomic_DNA"/>
</dbReference>
<evidence type="ECO:0000256" key="1">
    <source>
        <dbReference type="SAM" id="MobiDB-lite"/>
    </source>
</evidence>
<protein>
    <recommendedName>
        <fullName evidence="5">DBF4-type domain-containing protein</fullName>
    </recommendedName>
</protein>
<dbReference type="Gene3D" id="6.10.250.3410">
    <property type="entry name" value="DBF zinc finger"/>
    <property type="match status" value="1"/>
</dbReference>
<dbReference type="Proteomes" id="UP001470230">
    <property type="component" value="Unassembled WGS sequence"/>
</dbReference>
<accession>A0ABR2GJC4</accession>
<evidence type="ECO:0000313" key="3">
    <source>
        <dbReference type="EMBL" id="KAK8860842.1"/>
    </source>
</evidence>
<name>A0ABR2GJC4_9EUKA</name>